<reference evidence="1" key="1">
    <citation type="journal article" date="2014" name="Int. J. Syst. Evol. Microbiol.">
        <title>Complete genome sequence of Corynebacterium casei LMG S-19264T (=DSM 44701T), isolated from a smear-ripened cheese.</title>
        <authorList>
            <consortium name="US DOE Joint Genome Institute (JGI-PGF)"/>
            <person name="Walter F."/>
            <person name="Albersmeier A."/>
            <person name="Kalinowski J."/>
            <person name="Ruckert C."/>
        </authorList>
    </citation>
    <scope>NUCLEOTIDE SEQUENCE</scope>
    <source>
        <strain evidence="1">KCTC 22164</strain>
    </source>
</reference>
<dbReference type="Pfam" id="PF11205">
    <property type="entry name" value="DUF2987"/>
    <property type="match status" value="1"/>
</dbReference>
<dbReference type="EMBL" id="BMXP01000005">
    <property type="protein sequence ID" value="GGW88713.1"/>
    <property type="molecule type" value="Genomic_DNA"/>
</dbReference>
<protein>
    <recommendedName>
        <fullName evidence="3">DUF2987 domain-containing protein</fullName>
    </recommendedName>
</protein>
<proteinExistence type="predicted"/>
<evidence type="ECO:0000313" key="1">
    <source>
        <dbReference type="EMBL" id="GGW88713.1"/>
    </source>
</evidence>
<gene>
    <name evidence="1" type="ORF">GCM10007391_23660</name>
</gene>
<dbReference type="Proteomes" id="UP000631300">
    <property type="component" value="Unassembled WGS sequence"/>
</dbReference>
<comment type="caution">
    <text evidence="1">The sequence shown here is derived from an EMBL/GenBank/DDBJ whole genome shotgun (WGS) entry which is preliminary data.</text>
</comment>
<evidence type="ECO:0000313" key="2">
    <source>
        <dbReference type="Proteomes" id="UP000631300"/>
    </source>
</evidence>
<name>A0A918JMM1_9ALTE</name>
<dbReference type="InterPro" id="IPR021370">
    <property type="entry name" value="DUF2987"/>
</dbReference>
<reference evidence="1" key="2">
    <citation type="submission" date="2020-09" db="EMBL/GenBank/DDBJ databases">
        <authorList>
            <person name="Sun Q."/>
            <person name="Kim S."/>
        </authorList>
    </citation>
    <scope>NUCLEOTIDE SEQUENCE</scope>
    <source>
        <strain evidence="1">KCTC 22164</strain>
    </source>
</reference>
<keyword evidence="2" id="KW-1185">Reference proteome</keyword>
<organism evidence="1 2">
    <name type="scientific">Alteromonas halophila</name>
    <dbReference type="NCBI Taxonomy" id="516698"/>
    <lineage>
        <taxon>Bacteria</taxon>
        <taxon>Pseudomonadati</taxon>
        <taxon>Pseudomonadota</taxon>
        <taxon>Gammaproteobacteria</taxon>
        <taxon>Alteromonadales</taxon>
        <taxon>Alteromonadaceae</taxon>
        <taxon>Alteromonas/Salinimonas group</taxon>
        <taxon>Alteromonas</taxon>
    </lineage>
</organism>
<evidence type="ECO:0008006" key="3">
    <source>
        <dbReference type="Google" id="ProtNLM"/>
    </source>
</evidence>
<sequence>MRAIWGIVLLALALPAAADVIEVEYSRFYSHVSKLDDEDTNALQFAFGFVKVGEGRLCEIRDANIVTDKKTLPLDVTGEYRFTVPTERALKLAEAVVAIDLGDPANQCDMSVQLETRPEYLKQEYSVDDLELLMDQYSAFFNEMGSFLSFMMPSVEGLVFQFEDDYLDAAVPYAPRINKGTLILSEEWLEDARLLRLPHAPMRVTAKTSGN</sequence>
<dbReference type="RefSeq" id="WP_189406668.1">
    <property type="nucleotide sequence ID" value="NZ_BMXP01000005.1"/>
</dbReference>
<accession>A0A918JMM1</accession>
<dbReference type="AlphaFoldDB" id="A0A918JMM1"/>